<dbReference type="EMBL" id="JAHRIO010071972">
    <property type="protein sequence ID" value="MEQ2182314.1"/>
    <property type="molecule type" value="Genomic_DNA"/>
</dbReference>
<feature type="transmembrane region" description="Helical" evidence="1">
    <location>
        <begin position="94"/>
        <end position="112"/>
    </location>
</feature>
<keyword evidence="1" id="KW-1133">Transmembrane helix</keyword>
<accession>A0ABV0PFS8</accession>
<reference evidence="2 3" key="1">
    <citation type="submission" date="2021-06" db="EMBL/GenBank/DDBJ databases">
        <authorList>
            <person name="Palmer J.M."/>
        </authorList>
    </citation>
    <scope>NUCLEOTIDE SEQUENCE [LARGE SCALE GENOMIC DNA]</scope>
    <source>
        <strain evidence="2 3">GA_2019</strain>
        <tissue evidence="2">Muscle</tissue>
    </source>
</reference>
<keyword evidence="1" id="KW-0812">Transmembrane</keyword>
<evidence type="ECO:0000313" key="3">
    <source>
        <dbReference type="Proteomes" id="UP001476798"/>
    </source>
</evidence>
<evidence type="ECO:0000256" key="1">
    <source>
        <dbReference type="SAM" id="Phobius"/>
    </source>
</evidence>
<keyword evidence="1" id="KW-0472">Membrane</keyword>
<gene>
    <name evidence="2" type="ORF">GOODEAATRI_021015</name>
</gene>
<proteinExistence type="predicted"/>
<sequence length="137" mass="15752">MSTEVLGRVNVLESVRNRGGLFSMTELKGEDSLPDRNLTQPDTCFQFLFGKGTINKLQNQFQPGKPRNHDAVVYRRTDEEVSGMRSNLNQMEKFTYFCIFLTIFLFMLSAVSHENIQIVPDFLRKSAEIFCFAEGQQ</sequence>
<evidence type="ECO:0000313" key="2">
    <source>
        <dbReference type="EMBL" id="MEQ2182314.1"/>
    </source>
</evidence>
<keyword evidence="3" id="KW-1185">Reference proteome</keyword>
<name>A0ABV0PFS8_9TELE</name>
<protein>
    <submittedName>
        <fullName evidence="2">Uncharacterized protein</fullName>
    </submittedName>
</protein>
<comment type="caution">
    <text evidence="2">The sequence shown here is derived from an EMBL/GenBank/DDBJ whole genome shotgun (WGS) entry which is preliminary data.</text>
</comment>
<dbReference type="Proteomes" id="UP001476798">
    <property type="component" value="Unassembled WGS sequence"/>
</dbReference>
<organism evidence="2 3">
    <name type="scientific">Goodea atripinnis</name>
    <dbReference type="NCBI Taxonomy" id="208336"/>
    <lineage>
        <taxon>Eukaryota</taxon>
        <taxon>Metazoa</taxon>
        <taxon>Chordata</taxon>
        <taxon>Craniata</taxon>
        <taxon>Vertebrata</taxon>
        <taxon>Euteleostomi</taxon>
        <taxon>Actinopterygii</taxon>
        <taxon>Neopterygii</taxon>
        <taxon>Teleostei</taxon>
        <taxon>Neoteleostei</taxon>
        <taxon>Acanthomorphata</taxon>
        <taxon>Ovalentaria</taxon>
        <taxon>Atherinomorphae</taxon>
        <taxon>Cyprinodontiformes</taxon>
        <taxon>Goodeidae</taxon>
        <taxon>Goodea</taxon>
    </lineage>
</organism>